<accession>A0A6J4NHZ6</accession>
<dbReference type="EMBL" id="CADCUU010000041">
    <property type="protein sequence ID" value="CAA9387781.1"/>
    <property type="molecule type" value="Genomic_DNA"/>
</dbReference>
<dbReference type="AlphaFoldDB" id="A0A6J4NHZ6"/>
<dbReference type="SUPFAM" id="SSF54593">
    <property type="entry name" value="Glyoxalase/Bleomycin resistance protein/Dihydroxybiphenyl dioxygenase"/>
    <property type="match status" value="1"/>
</dbReference>
<dbReference type="InterPro" id="IPR029068">
    <property type="entry name" value="Glyas_Bleomycin-R_OHBP_Dase"/>
</dbReference>
<sequence>MQLDHLAVTCASLEEGTAWAEERLGVPLEPGGRHDRFGTHNRLLSLGPGLYLEVIAPEPGTTPAVPRWFGLEEAAAPRLGNWIARTPDLDAALASAPPEAGEALPLTRGDLSWRVTVPPDGSLPWGGAFPTLIQWTAGTHPADRLPDRGVRLVMLEVGHPRASRLKTLLAGLDDPRVTVVTADHPTLRARFLTPGGEVEL</sequence>
<feature type="domain" description="Glyoxalase-like" evidence="1">
    <location>
        <begin position="3"/>
        <end position="171"/>
    </location>
</feature>
<dbReference type="InterPro" id="IPR025870">
    <property type="entry name" value="Glyoxalase-like_dom"/>
</dbReference>
<dbReference type="Gene3D" id="3.10.180.10">
    <property type="entry name" value="2,3-Dihydroxybiphenyl 1,2-Dioxygenase, domain 1"/>
    <property type="match status" value="1"/>
</dbReference>
<reference evidence="2" key="1">
    <citation type="submission" date="2020-02" db="EMBL/GenBank/DDBJ databases">
        <authorList>
            <person name="Meier V. D."/>
        </authorList>
    </citation>
    <scope>NUCLEOTIDE SEQUENCE</scope>
    <source>
        <strain evidence="2">AVDCRST_MAG15</strain>
    </source>
</reference>
<evidence type="ECO:0000313" key="2">
    <source>
        <dbReference type="EMBL" id="CAA9387781.1"/>
    </source>
</evidence>
<proteinExistence type="predicted"/>
<evidence type="ECO:0000259" key="1">
    <source>
        <dbReference type="Pfam" id="PF13468"/>
    </source>
</evidence>
<organism evidence="2">
    <name type="scientific">uncultured Rubellimicrobium sp</name>
    <dbReference type="NCBI Taxonomy" id="543078"/>
    <lineage>
        <taxon>Bacteria</taxon>
        <taxon>Pseudomonadati</taxon>
        <taxon>Pseudomonadota</taxon>
        <taxon>Alphaproteobacteria</taxon>
        <taxon>Rhodobacterales</taxon>
        <taxon>Roseobacteraceae</taxon>
        <taxon>Rubellimicrobium</taxon>
        <taxon>environmental samples</taxon>
    </lineage>
</organism>
<protein>
    <recommendedName>
        <fullName evidence="1">Glyoxalase-like domain-containing protein</fullName>
    </recommendedName>
</protein>
<name>A0A6J4NHZ6_9RHOB</name>
<gene>
    <name evidence="2" type="ORF">AVDCRST_MAG15-265</name>
</gene>
<dbReference type="Pfam" id="PF13468">
    <property type="entry name" value="Glyoxalase_3"/>
    <property type="match status" value="1"/>
</dbReference>